<evidence type="ECO:0000313" key="2">
    <source>
        <dbReference type="Proteomes" id="UP000501130"/>
    </source>
</evidence>
<dbReference type="EMBL" id="CP053084">
    <property type="protein sequence ID" value="QJR28219.1"/>
    <property type="molecule type" value="Genomic_DNA"/>
</dbReference>
<sequence length="66" mass="7763">MMTNESFDEFFQKYFDLSDDELVEMAKNAPDNGGAMLVELQEFMIRRTERLERENAQETLPPADRT</sequence>
<accession>A0ABX6N1G8</accession>
<protein>
    <submittedName>
        <fullName evidence="1">Uncharacterized protein</fullName>
    </submittedName>
</protein>
<organism evidence="1 2">
    <name type="scientific">Limnobacter profundi</name>
    <dbReference type="NCBI Taxonomy" id="2732163"/>
    <lineage>
        <taxon>Bacteria</taxon>
        <taxon>Pseudomonadati</taxon>
        <taxon>Pseudomonadota</taxon>
        <taxon>Betaproteobacteria</taxon>
        <taxon>Burkholderiales</taxon>
        <taxon>Burkholderiaceae</taxon>
        <taxon>Limnobacter</taxon>
    </lineage>
</organism>
<keyword evidence="2" id="KW-1185">Reference proteome</keyword>
<name>A0ABX6N1G8_9BURK</name>
<gene>
    <name evidence="1" type="ORF">HKT17_00110</name>
</gene>
<dbReference type="Proteomes" id="UP000501130">
    <property type="component" value="Chromosome"/>
</dbReference>
<proteinExistence type="predicted"/>
<dbReference type="RefSeq" id="WP_171096873.1">
    <property type="nucleotide sequence ID" value="NZ_CP053084.1"/>
</dbReference>
<evidence type="ECO:0000313" key="1">
    <source>
        <dbReference type="EMBL" id="QJR28219.1"/>
    </source>
</evidence>
<reference evidence="1 2" key="1">
    <citation type="submission" date="2020-05" db="EMBL/GenBank/DDBJ databases">
        <title>Compete genome of Limnobacter sp. SAORIC-580.</title>
        <authorList>
            <person name="Song J."/>
            <person name="Cho J.-C."/>
        </authorList>
    </citation>
    <scope>NUCLEOTIDE SEQUENCE [LARGE SCALE GENOMIC DNA]</scope>
    <source>
        <strain evidence="1 2">SAORIC-580</strain>
    </source>
</reference>